<evidence type="ECO:0000259" key="11">
    <source>
        <dbReference type="Pfam" id="PF02885"/>
    </source>
</evidence>
<reference evidence="12" key="1">
    <citation type="submission" date="2021-06" db="EMBL/GenBank/DDBJ databases">
        <authorList>
            <person name="Kallberg Y."/>
            <person name="Tangrot J."/>
            <person name="Rosling A."/>
        </authorList>
    </citation>
    <scope>NUCLEOTIDE SEQUENCE</scope>
    <source>
        <strain evidence="12">MT106</strain>
    </source>
</reference>
<feature type="domain" description="Glycosyl transferase family 3 N-terminal" evidence="11">
    <location>
        <begin position="2"/>
        <end position="67"/>
    </location>
</feature>
<dbReference type="GO" id="GO:0005829">
    <property type="term" value="C:cytosol"/>
    <property type="evidence" value="ECO:0007669"/>
    <property type="project" value="TreeGrafter"/>
</dbReference>
<keyword evidence="13" id="KW-1185">Reference proteome</keyword>
<dbReference type="Pfam" id="PF02885">
    <property type="entry name" value="Glycos_trans_3N"/>
    <property type="match status" value="1"/>
</dbReference>
<sequence length="346" mass="36408">MKSIIQILVNQPENFTPTLAKSGIKELFKPETTPAQISAFLIALKLQNKDSNAEIVAACATTMLEFALTIDFSEYKGLQDSLVDIVGTGGDGMNTFNVSTTAGIVAAGAGCKIAKFGNRASSSKSGSADILESLGCAISSLTPSEAPHIINKSNFCFLFAPVFHPALKNVAGPRREIGVSTIFNLLGPLLNPAQPKRVVIGVHSKNIGALVAESLRLRGATKAMVVHGIIGLDEISPEGETCVWELSQSKITEYVVSPADFGLPNHPIISVVGGTSEENAAILGKLLEGNSEGPILDFVLLNAAAVLVVADKARDFKEGVKLARESIKSGRALAALTDFRKALDRA</sequence>
<name>A0A9N9FZQ6_9GLOM</name>
<accession>A0A9N9FZQ6</accession>
<keyword evidence="7" id="KW-0057">Aromatic amino acid biosynthesis</keyword>
<feature type="domain" description="Glycosyl transferase family 3" evidence="10">
    <location>
        <begin position="81"/>
        <end position="333"/>
    </location>
</feature>
<dbReference type="Proteomes" id="UP000789831">
    <property type="component" value="Unassembled WGS sequence"/>
</dbReference>
<dbReference type="Gene3D" id="1.20.970.10">
    <property type="entry name" value="Transferase, Pyrimidine Nucleoside Phosphorylase, Chain C"/>
    <property type="match status" value="1"/>
</dbReference>
<evidence type="ECO:0000256" key="4">
    <source>
        <dbReference type="ARBA" id="ARBA00022676"/>
    </source>
</evidence>
<dbReference type="GO" id="GO:0000162">
    <property type="term" value="P:L-tryptophan biosynthetic process"/>
    <property type="evidence" value="ECO:0007669"/>
    <property type="project" value="UniProtKB-KW"/>
</dbReference>
<dbReference type="SUPFAM" id="SSF47648">
    <property type="entry name" value="Nucleoside phosphorylase/phosphoribosyltransferase N-terminal domain"/>
    <property type="match status" value="1"/>
</dbReference>
<comment type="similarity">
    <text evidence="8">Belongs to the anthranilate phosphoribosyltransferase family.</text>
</comment>
<evidence type="ECO:0000256" key="9">
    <source>
        <dbReference type="ARBA" id="ARBA00071401"/>
    </source>
</evidence>
<dbReference type="PANTHER" id="PTHR43285:SF2">
    <property type="entry name" value="ANTHRANILATE PHOSPHORIBOSYLTRANSFERASE"/>
    <property type="match status" value="1"/>
</dbReference>
<dbReference type="PANTHER" id="PTHR43285">
    <property type="entry name" value="ANTHRANILATE PHOSPHORIBOSYLTRANSFERASE"/>
    <property type="match status" value="1"/>
</dbReference>
<dbReference type="AlphaFoldDB" id="A0A9N9FZQ6"/>
<dbReference type="Gene3D" id="3.40.1030.10">
    <property type="entry name" value="Nucleoside phosphorylase/phosphoribosyltransferase catalytic domain"/>
    <property type="match status" value="1"/>
</dbReference>
<evidence type="ECO:0000256" key="1">
    <source>
        <dbReference type="ARBA" id="ARBA00004907"/>
    </source>
</evidence>
<dbReference type="InterPro" id="IPR035902">
    <property type="entry name" value="Nuc_phospho_transferase"/>
</dbReference>
<evidence type="ECO:0000256" key="2">
    <source>
        <dbReference type="ARBA" id="ARBA00011948"/>
    </source>
</evidence>
<dbReference type="OrthoDB" id="427800at2759"/>
<evidence type="ECO:0000313" key="13">
    <source>
        <dbReference type="Proteomes" id="UP000789831"/>
    </source>
</evidence>
<dbReference type="EMBL" id="CAJVPL010001363">
    <property type="protein sequence ID" value="CAG8567156.1"/>
    <property type="molecule type" value="Genomic_DNA"/>
</dbReference>
<evidence type="ECO:0000256" key="5">
    <source>
        <dbReference type="ARBA" id="ARBA00022679"/>
    </source>
</evidence>
<dbReference type="HAMAP" id="MF_00211">
    <property type="entry name" value="TrpD"/>
    <property type="match status" value="1"/>
</dbReference>
<comment type="caution">
    <text evidence="12">The sequence shown here is derived from an EMBL/GenBank/DDBJ whole genome shotgun (WGS) entry which is preliminary data.</text>
</comment>
<proteinExistence type="inferred from homology"/>
<organism evidence="12 13">
    <name type="scientific">Ambispora gerdemannii</name>
    <dbReference type="NCBI Taxonomy" id="144530"/>
    <lineage>
        <taxon>Eukaryota</taxon>
        <taxon>Fungi</taxon>
        <taxon>Fungi incertae sedis</taxon>
        <taxon>Mucoromycota</taxon>
        <taxon>Glomeromycotina</taxon>
        <taxon>Glomeromycetes</taxon>
        <taxon>Archaeosporales</taxon>
        <taxon>Ambisporaceae</taxon>
        <taxon>Ambispora</taxon>
    </lineage>
</organism>
<dbReference type="NCBIfam" id="TIGR01245">
    <property type="entry name" value="trpD"/>
    <property type="match status" value="1"/>
</dbReference>
<dbReference type="InterPro" id="IPR036320">
    <property type="entry name" value="Glycosyl_Trfase_fam3_N_dom_sf"/>
</dbReference>
<dbReference type="EC" id="2.4.2.18" evidence="2"/>
<keyword evidence="6" id="KW-0822">Tryptophan biosynthesis</keyword>
<evidence type="ECO:0000256" key="7">
    <source>
        <dbReference type="ARBA" id="ARBA00023141"/>
    </source>
</evidence>
<evidence type="ECO:0000256" key="6">
    <source>
        <dbReference type="ARBA" id="ARBA00022822"/>
    </source>
</evidence>
<evidence type="ECO:0000256" key="8">
    <source>
        <dbReference type="ARBA" id="ARBA00061500"/>
    </source>
</evidence>
<gene>
    <name evidence="12" type="ORF">AGERDE_LOCUS7452</name>
</gene>
<keyword evidence="5" id="KW-0808">Transferase</keyword>
<dbReference type="InterPro" id="IPR000312">
    <property type="entry name" value="Glycosyl_Trfase_fam3"/>
</dbReference>
<dbReference type="GO" id="GO:0004048">
    <property type="term" value="F:anthranilate phosphoribosyltransferase activity"/>
    <property type="evidence" value="ECO:0007669"/>
    <property type="project" value="UniProtKB-EC"/>
</dbReference>
<keyword evidence="4" id="KW-0328">Glycosyltransferase</keyword>
<keyword evidence="3" id="KW-0028">Amino-acid biosynthesis</keyword>
<evidence type="ECO:0000313" key="12">
    <source>
        <dbReference type="EMBL" id="CAG8567156.1"/>
    </source>
</evidence>
<dbReference type="FunFam" id="3.40.1030.10:FF:000002">
    <property type="entry name" value="Anthranilate phosphoribosyltransferase"/>
    <property type="match status" value="1"/>
</dbReference>
<dbReference type="Pfam" id="PF00591">
    <property type="entry name" value="Glycos_transf_3"/>
    <property type="match status" value="1"/>
</dbReference>
<dbReference type="InterPro" id="IPR005940">
    <property type="entry name" value="Anthranilate_Pribosyl_Tfrase"/>
</dbReference>
<evidence type="ECO:0000256" key="3">
    <source>
        <dbReference type="ARBA" id="ARBA00022605"/>
    </source>
</evidence>
<evidence type="ECO:0000259" key="10">
    <source>
        <dbReference type="Pfam" id="PF00591"/>
    </source>
</evidence>
<comment type="pathway">
    <text evidence="1">Amino-acid biosynthesis; L-tryptophan biosynthesis; L-tryptophan from chorismate: step 2/5.</text>
</comment>
<dbReference type="SUPFAM" id="SSF52418">
    <property type="entry name" value="Nucleoside phosphorylase/phosphoribosyltransferase catalytic domain"/>
    <property type="match status" value="1"/>
</dbReference>
<protein>
    <recommendedName>
        <fullName evidence="9">Anthranilate phosphoribosyltransferase</fullName>
        <ecNumber evidence="2">2.4.2.18</ecNumber>
    </recommendedName>
</protein>
<dbReference type="InterPro" id="IPR017459">
    <property type="entry name" value="Glycosyl_Trfase_fam3_N_dom"/>
</dbReference>